<sequence length="473" mass="54654">MKIEVLKAIPAAGKTKAIVEHIVNNKEKSIIASISRLLSKQSFDYFCSLGGKGVLIDSDNKLGSKSVSKAIEETKSDVIFITHSALLSITDFSKFNGFSLYIDEVPELVSFNKFVFSHNLDEILKFCMPIGEGLSDLVLNEKYKEEVEELALQGLNQLDDICVSLLPLYKALLQGIPTKISKTETGATCYFINDVSSKDWEVFDKVTISAANIEDTFTGKILKYFNKWDFVKSPLEDKLVFKEYSNTSRIQINVMFENSWSKHNADKEVNGLTNYSRIKNILDGLIGDEPFIYTRNSYRARFNKGLEVPYNPHGLNSYTDYRNVVVMFSFNPLPWQIPILKELSLSAGLEEDELVDAYIVSKYLEPAFQLCARTNIRVNKSNKKVNLFVPDMRLAKYIKERYFKNSTICTDYMLKVPKIKQTRKRISFQKQYQMTDKEKYRYMYLLRKLGRKLDPENEEDQKIVKDWIEYIRK</sequence>
<dbReference type="OrthoDB" id="2680at10239"/>
<dbReference type="GeneID" id="26622856"/>
<dbReference type="EMBL" id="KP890823">
    <property type="protein sequence ID" value="AKA61919.1"/>
    <property type="molecule type" value="Genomic_DNA"/>
</dbReference>
<gene>
    <name evidence="1" type="ORF">Pm5461_057</name>
</gene>
<protein>
    <submittedName>
        <fullName evidence="1">Uncharacterized protein</fullName>
    </submittedName>
</protein>
<proteinExistence type="predicted"/>
<evidence type="ECO:0000313" key="1">
    <source>
        <dbReference type="EMBL" id="AKA61919.1"/>
    </source>
</evidence>
<dbReference type="KEGG" id="vg:26622856"/>
<organism evidence="1 2">
    <name type="scientific">Proteus phage vB_PmiM_Pm5461</name>
    <dbReference type="NCBI Taxonomy" id="1636250"/>
    <lineage>
        <taxon>Viruses</taxon>
        <taxon>Duplodnaviria</taxon>
        <taxon>Heunggongvirae</taxon>
        <taxon>Uroviricota</taxon>
        <taxon>Caudoviricetes</taxon>
        <taxon>Pantevenvirales</taxon>
        <taxon>Straboviridae</taxon>
        <taxon>Bragavirus</taxon>
        <taxon>Bragavirus pm5461</taxon>
    </lineage>
</organism>
<name>A0A0G2SS50_9CAUD</name>
<dbReference type="Proteomes" id="UP000202749">
    <property type="component" value="Segment"/>
</dbReference>
<accession>A0A0G2SS50</accession>
<evidence type="ECO:0000313" key="2">
    <source>
        <dbReference type="Proteomes" id="UP000202749"/>
    </source>
</evidence>
<keyword evidence="2" id="KW-1185">Reference proteome</keyword>
<reference evidence="1 2" key="1">
    <citation type="submission" date="2015-03" db="EMBL/GenBank/DDBJ databases">
        <authorList>
            <person name="Melo L.D.R."/>
            <person name="Veiga P."/>
            <person name="Cerca N."/>
            <person name="Kropinski A.M."/>
            <person name="Azeredo J."/>
            <person name="Almeida C."/>
            <person name="Sillankorva S."/>
        </authorList>
    </citation>
    <scope>NUCLEOTIDE SEQUENCE [LARGE SCALE GENOMIC DNA]</scope>
</reference>
<dbReference type="RefSeq" id="YP_009195475.1">
    <property type="nucleotide sequence ID" value="NC_028762.1"/>
</dbReference>